<dbReference type="InterPro" id="IPR029066">
    <property type="entry name" value="PLP-binding_barrel"/>
</dbReference>
<dbReference type="PIRSF" id="PIRSF001336">
    <property type="entry name" value="Arg_decrbxlase"/>
    <property type="match status" value="1"/>
</dbReference>
<evidence type="ECO:0000256" key="2">
    <source>
        <dbReference type="ARBA" id="ARBA00001946"/>
    </source>
</evidence>
<evidence type="ECO:0000256" key="9">
    <source>
        <dbReference type="ARBA" id="ARBA00022898"/>
    </source>
</evidence>
<dbReference type="InterPro" id="IPR040634">
    <property type="entry name" value="Arg_decarb_HB"/>
</dbReference>
<dbReference type="RefSeq" id="WP_232594506.1">
    <property type="nucleotide sequence ID" value="NZ_BSPD01000027.1"/>
</dbReference>
<feature type="domain" description="Arginine decarboxylase C-terminal helical" evidence="18">
    <location>
        <begin position="583"/>
        <end position="636"/>
    </location>
</feature>
<dbReference type="NCBIfam" id="TIGR01273">
    <property type="entry name" value="speA"/>
    <property type="match status" value="1"/>
</dbReference>
<evidence type="ECO:0000313" key="20">
    <source>
        <dbReference type="Proteomes" id="UP001156870"/>
    </source>
</evidence>
<keyword evidence="7" id="KW-0210">Decarboxylase</keyword>
<evidence type="ECO:0000256" key="4">
    <source>
        <dbReference type="ARBA" id="ARBA00008357"/>
    </source>
</evidence>
<dbReference type="InterPro" id="IPR022644">
    <property type="entry name" value="De-COase2_N"/>
</dbReference>
<proteinExistence type="inferred from homology"/>
<dbReference type="PRINTS" id="PR01180">
    <property type="entry name" value="ARGDCRBXLASE"/>
</dbReference>
<evidence type="ECO:0000256" key="5">
    <source>
        <dbReference type="ARBA" id="ARBA00012426"/>
    </source>
</evidence>
<dbReference type="SUPFAM" id="SSF51419">
    <property type="entry name" value="PLP-binding barrel"/>
    <property type="match status" value="1"/>
</dbReference>
<dbReference type="PROSITE" id="PS00878">
    <property type="entry name" value="ODR_DC_2_1"/>
    <property type="match status" value="1"/>
</dbReference>
<dbReference type="PRINTS" id="PR01179">
    <property type="entry name" value="ODADCRBXLASE"/>
</dbReference>
<keyword evidence="6" id="KW-0479">Metal-binding</keyword>
<reference evidence="19 20" key="1">
    <citation type="journal article" date="2014" name="Int. J. Syst. Evol. Microbiol.">
        <title>Complete genome sequence of Corynebacterium casei LMG S-19264T (=DSM 44701T), isolated from a smear-ripened cheese.</title>
        <authorList>
            <consortium name="US DOE Joint Genome Institute (JGI-PGF)"/>
            <person name="Walter F."/>
            <person name="Albersmeier A."/>
            <person name="Kalinowski J."/>
            <person name="Ruckert C."/>
        </authorList>
    </citation>
    <scope>NUCLEOTIDE SEQUENCE [LARGE SCALE GENOMIC DNA]</scope>
    <source>
        <strain evidence="19 20">NBRC 110095</strain>
    </source>
</reference>
<keyword evidence="11" id="KW-0620">Polyamine biosynthesis</keyword>
<evidence type="ECO:0000256" key="1">
    <source>
        <dbReference type="ARBA" id="ARBA00001933"/>
    </source>
</evidence>
<dbReference type="Pfam" id="PF02784">
    <property type="entry name" value="Orn_Arg_deC_N"/>
    <property type="match status" value="1"/>
</dbReference>
<dbReference type="InterPro" id="IPR002985">
    <property type="entry name" value="Arg_decrbxlase"/>
</dbReference>
<feature type="domain" description="Arginine decarboxylase helical bundle" evidence="17">
    <location>
        <begin position="374"/>
        <end position="454"/>
    </location>
</feature>
<dbReference type="AlphaFoldDB" id="A0AA37T1E9"/>
<dbReference type="EC" id="4.1.1.19" evidence="5 13"/>
<evidence type="ECO:0000256" key="13">
    <source>
        <dbReference type="NCBIfam" id="TIGR01273"/>
    </source>
</evidence>
<evidence type="ECO:0000259" key="18">
    <source>
        <dbReference type="Pfam" id="PF17944"/>
    </source>
</evidence>
<dbReference type="Pfam" id="PF17944">
    <property type="entry name" value="Arg_decarbox_C"/>
    <property type="match status" value="1"/>
</dbReference>
<feature type="domain" description="Orn/DAP/Arg decarboxylase 2 N-terminal" evidence="16">
    <location>
        <begin position="82"/>
        <end position="348"/>
    </location>
</feature>
<dbReference type="InterPro" id="IPR022653">
    <property type="entry name" value="De-COase2_pyr-phos_BS"/>
</dbReference>
<accession>A0AA37T1E9</accession>
<dbReference type="InterPro" id="IPR000183">
    <property type="entry name" value="Orn/DAP/Arg_de-COase"/>
</dbReference>
<evidence type="ECO:0000256" key="8">
    <source>
        <dbReference type="ARBA" id="ARBA00022842"/>
    </source>
</evidence>
<dbReference type="SUPFAM" id="SSF50621">
    <property type="entry name" value="Alanine racemase C-terminal domain-like"/>
    <property type="match status" value="1"/>
</dbReference>
<dbReference type="GO" id="GO:0006527">
    <property type="term" value="P:L-arginine catabolic process"/>
    <property type="evidence" value="ECO:0007669"/>
    <property type="project" value="InterPro"/>
</dbReference>
<evidence type="ECO:0000259" key="17">
    <source>
        <dbReference type="Pfam" id="PF17810"/>
    </source>
</evidence>
<keyword evidence="12" id="KW-0456">Lyase</keyword>
<dbReference type="InterPro" id="IPR009006">
    <property type="entry name" value="Ala_racemase/Decarboxylase_C"/>
</dbReference>
<evidence type="ECO:0000256" key="10">
    <source>
        <dbReference type="ARBA" id="ARBA00023066"/>
    </source>
</evidence>
<dbReference type="GO" id="GO:0008792">
    <property type="term" value="F:arginine decarboxylase activity"/>
    <property type="evidence" value="ECO:0007669"/>
    <property type="project" value="UniProtKB-UniRule"/>
</dbReference>
<comment type="similarity">
    <text evidence="4">Belongs to the Orn/Lys/Arg decarboxylase class-II family. SpeA subfamily.</text>
</comment>
<comment type="function">
    <text evidence="3">Catalyzes the biosynthesis of agmatine from arginine.</text>
</comment>
<dbReference type="Gene3D" id="1.20.58.930">
    <property type="match status" value="1"/>
</dbReference>
<dbReference type="PANTHER" id="PTHR43295:SF9">
    <property type="entry name" value="BIOSYNTHETIC ARGININE DECARBOXYLASE"/>
    <property type="match status" value="1"/>
</dbReference>
<dbReference type="GO" id="GO:0046872">
    <property type="term" value="F:metal ion binding"/>
    <property type="evidence" value="ECO:0007669"/>
    <property type="project" value="UniProtKB-KW"/>
</dbReference>
<evidence type="ECO:0000256" key="7">
    <source>
        <dbReference type="ARBA" id="ARBA00022793"/>
    </source>
</evidence>
<evidence type="ECO:0000256" key="11">
    <source>
        <dbReference type="ARBA" id="ARBA00023115"/>
    </source>
</evidence>
<gene>
    <name evidence="19" type="primary">speA</name>
    <name evidence="19" type="ORF">GCM10007877_09440</name>
</gene>
<keyword evidence="8" id="KW-0460">Magnesium</keyword>
<feature type="active site" description="Proton donor" evidence="15">
    <location>
        <position position="505"/>
    </location>
</feature>
<dbReference type="PANTHER" id="PTHR43295">
    <property type="entry name" value="ARGININE DECARBOXYLASE"/>
    <property type="match status" value="1"/>
</dbReference>
<organism evidence="19 20">
    <name type="scientific">Marinibactrum halimedae</name>
    <dbReference type="NCBI Taxonomy" id="1444977"/>
    <lineage>
        <taxon>Bacteria</taxon>
        <taxon>Pseudomonadati</taxon>
        <taxon>Pseudomonadota</taxon>
        <taxon>Gammaproteobacteria</taxon>
        <taxon>Cellvibrionales</taxon>
        <taxon>Cellvibrionaceae</taxon>
        <taxon>Marinibactrum</taxon>
    </lineage>
</organism>
<dbReference type="GO" id="GO:0008295">
    <property type="term" value="P:spermidine biosynthetic process"/>
    <property type="evidence" value="ECO:0007669"/>
    <property type="project" value="UniProtKB-UniRule"/>
</dbReference>
<evidence type="ECO:0000256" key="15">
    <source>
        <dbReference type="PIRSR" id="PIRSR600183-50"/>
    </source>
</evidence>
<sequence>MTTDSLIPWSTKLAEEVYGLNQWGADYLSISSQGEVMVQLPTEAGIREVSLLDISEGLRQRGLEMPVMVRIENLIDGQITSLNESFAKAISELGYQAPYRGAFPIKVNQQSHVVSEIARFGNRYHHGLEAGSKAELLIAMSMLDNRESVIICNGYKDEEFIDLGLQMRKLGFKCFFVVETPAEVPVIIQRAKALDVEPYIGLRLKLSTQVDGHWAEDSGDRSIFGLSVTQLIQIVDTLRDADMLSALKLVHFHLGSQIPNIRNIRDGVREACRYYVELINEGAPLGYLDLGGGLAVDYDGSSSTEGHSRNYSQEEYCVDIVETVKESLDPLNIPHPVLVSESGRATVAHTSVLLFNILDVSRFMPTHEPQAPEEEDNDAILNIWTAYQSVSPLTLQESYNDAIYYRDRVRDLFGRGDISLRQRAYAENVSLAILQKIVKLLPSQKRLPVELENLPEQMADIYYANFSVFQSLPDAWAINQVFPVMPIHRLQEEPTRRAIIADLTCDCDGKLDLFAHPDGAKETLPLHTLKSGEEYLLGVFLVGAYQETLGDLHNLFGDTNVASVRVQPDGSIEYVHELNGDTISDVLSYVEYDTKELFTRFRKTAETAVKEGRITIQERQKILAAFKDGLEGYTYFER</sequence>
<evidence type="ECO:0000256" key="12">
    <source>
        <dbReference type="ARBA" id="ARBA00023239"/>
    </source>
</evidence>
<dbReference type="Pfam" id="PF17810">
    <property type="entry name" value="Arg_decarb_HB"/>
    <property type="match status" value="1"/>
</dbReference>
<feature type="modified residue" description="N6-(pyridoxal phosphate)lysine" evidence="14">
    <location>
        <position position="106"/>
    </location>
</feature>
<evidence type="ECO:0000256" key="3">
    <source>
        <dbReference type="ARBA" id="ARBA00002257"/>
    </source>
</evidence>
<comment type="cofactor">
    <cofactor evidence="2">
        <name>Mg(2+)</name>
        <dbReference type="ChEBI" id="CHEBI:18420"/>
    </cofactor>
</comment>
<dbReference type="EMBL" id="BSPD01000027">
    <property type="protein sequence ID" value="GLS25230.1"/>
    <property type="molecule type" value="Genomic_DNA"/>
</dbReference>
<comment type="cofactor">
    <cofactor evidence="1 14">
        <name>pyridoxal 5'-phosphate</name>
        <dbReference type="ChEBI" id="CHEBI:597326"/>
    </cofactor>
</comment>
<evidence type="ECO:0000313" key="19">
    <source>
        <dbReference type="EMBL" id="GLS25230.1"/>
    </source>
</evidence>
<dbReference type="Gene3D" id="2.40.37.10">
    <property type="entry name" value="Lyase, Ornithine Decarboxylase, Chain A, domain 1"/>
    <property type="match status" value="1"/>
</dbReference>
<dbReference type="Gene3D" id="3.20.20.10">
    <property type="entry name" value="Alanine racemase"/>
    <property type="match status" value="1"/>
</dbReference>
<comment type="caution">
    <text evidence="19">The sequence shown here is derived from an EMBL/GenBank/DDBJ whole genome shotgun (WGS) entry which is preliminary data.</text>
</comment>
<protein>
    <recommendedName>
        <fullName evidence="5 13">Arginine decarboxylase</fullName>
        <ecNumber evidence="5 13">4.1.1.19</ecNumber>
    </recommendedName>
</protein>
<dbReference type="Proteomes" id="UP001156870">
    <property type="component" value="Unassembled WGS sequence"/>
</dbReference>
<dbReference type="NCBIfam" id="NF003763">
    <property type="entry name" value="PRK05354.1"/>
    <property type="match status" value="1"/>
</dbReference>
<dbReference type="Gene3D" id="1.10.287.3440">
    <property type="match status" value="1"/>
</dbReference>
<keyword evidence="9 14" id="KW-0663">Pyridoxal phosphate</keyword>
<evidence type="ECO:0000259" key="16">
    <source>
        <dbReference type="Pfam" id="PF02784"/>
    </source>
</evidence>
<name>A0AA37T1E9_9GAMM</name>
<dbReference type="CDD" id="cd06830">
    <property type="entry name" value="PLPDE_III_ADC"/>
    <property type="match status" value="1"/>
</dbReference>
<keyword evidence="10" id="KW-0745">Spermidine biosynthesis</keyword>
<dbReference type="InterPro" id="IPR041128">
    <property type="entry name" value="Arg_decarbox_C"/>
</dbReference>
<keyword evidence="20" id="KW-1185">Reference proteome</keyword>
<evidence type="ECO:0000256" key="14">
    <source>
        <dbReference type="PIRSR" id="PIRSR001336-50"/>
    </source>
</evidence>
<evidence type="ECO:0000256" key="6">
    <source>
        <dbReference type="ARBA" id="ARBA00022723"/>
    </source>
</evidence>